<gene>
    <name evidence="1" type="ORF">ACFQ2K_07625</name>
</gene>
<dbReference type="EMBL" id="JBHTGL010000008">
    <property type="protein sequence ID" value="MFD0622715.1"/>
    <property type="molecule type" value="Genomic_DNA"/>
</dbReference>
<comment type="caution">
    <text evidence="1">The sequence shown here is derived from an EMBL/GenBank/DDBJ whole genome shotgun (WGS) entry which is preliminary data.</text>
</comment>
<dbReference type="Proteomes" id="UP001596915">
    <property type="component" value="Unassembled WGS sequence"/>
</dbReference>
<protein>
    <recommendedName>
        <fullName evidence="3">DUF4277 domain-containing protein</fullName>
    </recommendedName>
</protein>
<evidence type="ECO:0000313" key="1">
    <source>
        <dbReference type="EMBL" id="MFD0622715.1"/>
    </source>
</evidence>
<proteinExistence type="predicted"/>
<organism evidence="1 2">
    <name type="scientific">Streptomyces sanglieri</name>
    <dbReference type="NCBI Taxonomy" id="193460"/>
    <lineage>
        <taxon>Bacteria</taxon>
        <taxon>Bacillati</taxon>
        <taxon>Actinomycetota</taxon>
        <taxon>Actinomycetes</taxon>
        <taxon>Kitasatosporales</taxon>
        <taxon>Streptomycetaceae</taxon>
        <taxon>Streptomyces</taxon>
    </lineage>
</organism>
<evidence type="ECO:0008006" key="3">
    <source>
        <dbReference type="Google" id="ProtNLM"/>
    </source>
</evidence>
<keyword evidence="2" id="KW-1185">Reference proteome</keyword>
<evidence type="ECO:0000313" key="2">
    <source>
        <dbReference type="Proteomes" id="UP001596915"/>
    </source>
</evidence>
<name>A0ABW2WML5_9ACTN</name>
<accession>A0ABW2WML5</accession>
<sequence length="100" mass="11261">MECVVTSVVEERLGALPVAARFLRGLDVAGTVDRLRPGRDIAHVTHGQVIEVLMVNRSAAPWWRVERWAREWAVEDAFETEAHRSTTTVWAGLRTPSPRT</sequence>
<reference evidence="2" key="1">
    <citation type="journal article" date="2019" name="Int. J. Syst. Evol. Microbiol.">
        <title>The Global Catalogue of Microorganisms (GCM) 10K type strain sequencing project: providing services to taxonomists for standard genome sequencing and annotation.</title>
        <authorList>
            <consortium name="The Broad Institute Genomics Platform"/>
            <consortium name="The Broad Institute Genome Sequencing Center for Infectious Disease"/>
            <person name="Wu L."/>
            <person name="Ma J."/>
        </authorList>
    </citation>
    <scope>NUCLEOTIDE SEQUENCE [LARGE SCALE GENOMIC DNA]</scope>
    <source>
        <strain evidence="2">JCM 12607</strain>
    </source>
</reference>